<protein>
    <recommendedName>
        <fullName evidence="1">DUF4178 domain-containing protein</fullName>
    </recommendedName>
</protein>
<evidence type="ECO:0000313" key="3">
    <source>
        <dbReference type="Proteomes" id="UP000065511"/>
    </source>
</evidence>
<proteinExistence type="predicted"/>
<evidence type="ECO:0000313" key="2">
    <source>
        <dbReference type="EMBL" id="ALS02748.1"/>
    </source>
</evidence>
<accession>A0ABM5WC82</accession>
<evidence type="ECO:0000259" key="1">
    <source>
        <dbReference type="Pfam" id="PF13785"/>
    </source>
</evidence>
<name>A0ABM5WC82_9ENTE</name>
<dbReference type="RefSeq" id="WP_071879269.1">
    <property type="nucleotide sequence ID" value="NZ_JXLC01000037.1"/>
</dbReference>
<sequence>MSQMHYNMLLGKEVTVESERYKISGIMEFQQGNYTWREFKLIGEDQTIKWLNIDKDNPDESYSLFQSAAVFF</sequence>
<dbReference type="InterPro" id="IPR025235">
    <property type="entry name" value="DUF4178"/>
</dbReference>
<dbReference type="EMBL" id="CP013614">
    <property type="protein sequence ID" value="ALS02748.1"/>
    <property type="molecule type" value="Genomic_DNA"/>
</dbReference>
<gene>
    <name evidence="2" type="ORF">ATZ33_15590</name>
</gene>
<feature type="domain" description="DUF4178" evidence="1">
    <location>
        <begin position="10"/>
        <end position="59"/>
    </location>
</feature>
<dbReference type="Proteomes" id="UP000065511">
    <property type="component" value="Chromosome"/>
</dbReference>
<reference evidence="2 3" key="1">
    <citation type="submission" date="2015-12" db="EMBL/GenBank/DDBJ databases">
        <authorList>
            <person name="Lauer A."/>
            <person name="Humrighouse B."/>
            <person name="Loparev V."/>
            <person name="Shewmaker P.L."/>
            <person name="Whitney A.M."/>
            <person name="McLaughlin R.W."/>
        </authorList>
    </citation>
    <scope>NUCLEOTIDE SEQUENCE [LARGE SCALE GENOMIC DNA]</scope>
    <source>
        <strain evidence="2 3">LMG 23085</strain>
    </source>
</reference>
<organism evidence="2 3">
    <name type="scientific">Enterococcus silesiacus</name>
    <dbReference type="NCBI Taxonomy" id="332949"/>
    <lineage>
        <taxon>Bacteria</taxon>
        <taxon>Bacillati</taxon>
        <taxon>Bacillota</taxon>
        <taxon>Bacilli</taxon>
        <taxon>Lactobacillales</taxon>
        <taxon>Enterococcaceae</taxon>
        <taxon>Enterococcus</taxon>
    </lineage>
</organism>
<dbReference type="Pfam" id="PF13785">
    <property type="entry name" value="DUF4178"/>
    <property type="match status" value="1"/>
</dbReference>
<keyword evidence="3" id="KW-1185">Reference proteome</keyword>